<reference evidence="4" key="1">
    <citation type="submission" date="2020-05" db="EMBL/GenBank/DDBJ databases">
        <authorList>
            <person name="Delgado-Blas J."/>
        </authorList>
    </citation>
    <scope>NUCLEOTIDE SEQUENCE</scope>
    <source>
        <strain evidence="4">BB1453</strain>
    </source>
</reference>
<feature type="domain" description="Large polyvalent protein associated" evidence="3">
    <location>
        <begin position="7"/>
        <end position="105"/>
    </location>
</feature>
<evidence type="ECO:0000256" key="1">
    <source>
        <dbReference type="SAM" id="Coils"/>
    </source>
</evidence>
<gene>
    <name evidence="4" type="ORF">GHA_04466</name>
</gene>
<evidence type="ECO:0000259" key="2">
    <source>
        <dbReference type="Pfam" id="PF18847"/>
    </source>
</evidence>
<dbReference type="Proteomes" id="UP000834611">
    <property type="component" value="Unassembled WGS sequence"/>
</dbReference>
<protein>
    <recommendedName>
        <fullName evidence="6">Large polyvalent protein associated domain-containing protein</fullName>
    </recommendedName>
</protein>
<evidence type="ECO:0008006" key="6">
    <source>
        <dbReference type="Google" id="ProtNLM"/>
    </source>
</evidence>
<organism evidence="4 5">
    <name type="scientific">Providencia rettgeri</name>
    <dbReference type="NCBI Taxonomy" id="587"/>
    <lineage>
        <taxon>Bacteria</taxon>
        <taxon>Pseudomonadati</taxon>
        <taxon>Pseudomonadota</taxon>
        <taxon>Gammaproteobacteria</taxon>
        <taxon>Enterobacterales</taxon>
        <taxon>Morganellaceae</taxon>
        <taxon>Providencia</taxon>
    </lineage>
</organism>
<dbReference type="InterPro" id="IPR041311">
    <property type="entry name" value="LPD29"/>
</dbReference>
<comment type="caution">
    <text evidence="4">The sequence shown here is derived from an EMBL/GenBank/DDBJ whole genome shotgun (WGS) entry which is preliminary data.</text>
</comment>
<evidence type="ECO:0000259" key="3">
    <source>
        <dbReference type="Pfam" id="PF18850"/>
    </source>
</evidence>
<feature type="coiled-coil region" evidence="1">
    <location>
        <begin position="87"/>
        <end position="122"/>
    </location>
</feature>
<keyword evidence="1" id="KW-0175">Coiled coil</keyword>
<name>A0A9N8GYY7_PRORE</name>
<dbReference type="EMBL" id="CAHPSF010000020">
    <property type="protein sequence ID" value="CAB5718812.1"/>
    <property type="molecule type" value="Genomic_DNA"/>
</dbReference>
<proteinExistence type="predicted"/>
<evidence type="ECO:0000313" key="5">
    <source>
        <dbReference type="Proteomes" id="UP000834611"/>
    </source>
</evidence>
<accession>A0A9N8GYY7</accession>
<dbReference type="Pfam" id="PF18847">
    <property type="entry name" value="LPD29"/>
    <property type="match status" value="1"/>
</dbReference>
<dbReference type="AlphaFoldDB" id="A0A9N8GYY7"/>
<sequence>MEQQTLLSVGQVVYTNLYNLGKGVIVNIHGEQKPQSIKNMYNVMVTGGNAEFDIVFFNGNKTNRLPESILHGIQWKIEDEMVEQETIKSLIEKAEAHEQAEKAEEERKKNEFKQGVEFQKNNTEYSHLTQITSNSDKEIKIVGKNIRAELKKHFPKTKFSVRKQHHSTYHVSWTDGPTVDEVESIINKYETSRFDSYTDYHYSDTSPFNVVYGGADYVFTHRHYSDEIKALAIESLIEKYGESYEFDTALMTVENFNQGKLYKIGREQIIGNDGIGGEINRVLRKTSY</sequence>
<feature type="domain" description="Large polyvalent protein associated" evidence="2">
    <location>
        <begin position="144"/>
        <end position="225"/>
    </location>
</feature>
<evidence type="ECO:0000313" key="4">
    <source>
        <dbReference type="EMBL" id="CAB5718812.1"/>
    </source>
</evidence>
<dbReference type="InterPro" id="IPR040631">
    <property type="entry name" value="LPD30"/>
</dbReference>
<dbReference type="Pfam" id="PF18850">
    <property type="entry name" value="LPD30"/>
    <property type="match status" value="1"/>
</dbReference>
<dbReference type="RefSeq" id="WP_110592853.1">
    <property type="nucleotide sequence ID" value="NZ_CAHPQZ010000024.1"/>
</dbReference>
<dbReference type="GeneID" id="92276999"/>